<evidence type="ECO:0000313" key="1">
    <source>
        <dbReference type="EMBL" id="MFD0783062.1"/>
    </source>
</evidence>
<dbReference type="EMBL" id="JBHTHM010000081">
    <property type="protein sequence ID" value="MFD0783062.1"/>
    <property type="molecule type" value="Genomic_DNA"/>
</dbReference>
<proteinExistence type="predicted"/>
<comment type="caution">
    <text evidence="1">The sequence shown here is derived from an EMBL/GenBank/DDBJ whole genome shotgun (WGS) entry which is preliminary data.</text>
</comment>
<organism evidence="1 2">
    <name type="scientific">Micromonospora azadirachtae</name>
    <dbReference type="NCBI Taxonomy" id="1970735"/>
    <lineage>
        <taxon>Bacteria</taxon>
        <taxon>Bacillati</taxon>
        <taxon>Actinomycetota</taxon>
        <taxon>Actinomycetes</taxon>
        <taxon>Micromonosporales</taxon>
        <taxon>Micromonosporaceae</taxon>
        <taxon>Micromonospora</taxon>
    </lineage>
</organism>
<evidence type="ECO:0000313" key="2">
    <source>
        <dbReference type="Proteomes" id="UP001597053"/>
    </source>
</evidence>
<dbReference type="Proteomes" id="UP001597053">
    <property type="component" value="Unassembled WGS sequence"/>
</dbReference>
<protein>
    <submittedName>
        <fullName evidence="1">Uncharacterized protein</fullName>
    </submittedName>
</protein>
<name>A0ABW2ZWP1_9ACTN</name>
<sequence>MVQVNELSTRVGRHIDLPREALPALLTSVHRDLVGFVAVLVGWAERLGLEPRGGALVKAIDRDFAITTPFDLATACEAQGWHA</sequence>
<accession>A0ABW2ZWP1</accession>
<gene>
    <name evidence="1" type="ORF">ACFQZ8_03855</name>
</gene>
<reference evidence="2" key="1">
    <citation type="journal article" date="2019" name="Int. J. Syst. Evol. Microbiol.">
        <title>The Global Catalogue of Microorganisms (GCM) 10K type strain sequencing project: providing services to taxonomists for standard genome sequencing and annotation.</title>
        <authorList>
            <consortium name="The Broad Institute Genomics Platform"/>
            <consortium name="The Broad Institute Genome Sequencing Center for Infectious Disease"/>
            <person name="Wu L."/>
            <person name="Ma J."/>
        </authorList>
    </citation>
    <scope>NUCLEOTIDE SEQUENCE [LARGE SCALE GENOMIC DNA]</scope>
    <source>
        <strain evidence="2">JCM 32148</strain>
    </source>
</reference>
<keyword evidence="2" id="KW-1185">Reference proteome</keyword>